<dbReference type="SUPFAM" id="SSF100950">
    <property type="entry name" value="NagB/RpiA/CoA transferase-like"/>
    <property type="match status" value="1"/>
</dbReference>
<dbReference type="PANTHER" id="PTHR23407:SF1">
    <property type="entry name" value="5-FORMYLTETRAHYDROFOLATE CYCLO-LIGASE"/>
    <property type="match status" value="1"/>
</dbReference>
<dbReference type="InterPro" id="IPR002698">
    <property type="entry name" value="FTHF_cligase"/>
</dbReference>
<dbReference type="InterPro" id="IPR024185">
    <property type="entry name" value="FTHF_cligase-like_sf"/>
</dbReference>
<proteinExistence type="inferred from homology"/>
<dbReference type="EC" id="6.3.3.2" evidence="5"/>
<organism evidence="6 7">
    <name type="scientific">Jeotgalibacillus soli</name>
    <dbReference type="NCBI Taxonomy" id="889306"/>
    <lineage>
        <taxon>Bacteria</taxon>
        <taxon>Bacillati</taxon>
        <taxon>Bacillota</taxon>
        <taxon>Bacilli</taxon>
        <taxon>Bacillales</taxon>
        <taxon>Caryophanaceae</taxon>
        <taxon>Jeotgalibacillus</taxon>
    </lineage>
</organism>
<evidence type="ECO:0000256" key="1">
    <source>
        <dbReference type="ARBA" id="ARBA00010638"/>
    </source>
</evidence>
<evidence type="ECO:0000256" key="3">
    <source>
        <dbReference type="ARBA" id="ARBA00022840"/>
    </source>
</evidence>
<accession>A0A0C2V5Y5</accession>
<evidence type="ECO:0000256" key="2">
    <source>
        <dbReference type="ARBA" id="ARBA00022741"/>
    </source>
</evidence>
<sequence length="186" mass="21837">MNKKQLRRDKQQQLLSISEESYNKRSCRIHESLFSLKQWQDSSTIGITVSRFPEVDTRRIIERCWEEKKKVAVPRCIPKSRQMIFYELTSFGQLEETFFGLLEPTTTLTPVLSQDIDFLVVPGLLYERNGYRLGFGGGYYDRFLEKYEGKTVSLCFEEQLTDHLPIEHYDLPVKTLIGEGWVKEIV</sequence>
<keyword evidence="7" id="KW-1185">Reference proteome</keyword>
<comment type="catalytic activity">
    <reaction evidence="5">
        <text>(6S)-5-formyl-5,6,7,8-tetrahydrofolate + ATP = (6R)-5,10-methenyltetrahydrofolate + ADP + phosphate</text>
        <dbReference type="Rhea" id="RHEA:10488"/>
        <dbReference type="ChEBI" id="CHEBI:30616"/>
        <dbReference type="ChEBI" id="CHEBI:43474"/>
        <dbReference type="ChEBI" id="CHEBI:57455"/>
        <dbReference type="ChEBI" id="CHEBI:57457"/>
        <dbReference type="ChEBI" id="CHEBI:456216"/>
        <dbReference type="EC" id="6.3.3.2"/>
    </reaction>
</comment>
<evidence type="ECO:0000256" key="4">
    <source>
        <dbReference type="PIRSR" id="PIRSR006806-1"/>
    </source>
</evidence>
<feature type="binding site" evidence="4">
    <location>
        <begin position="132"/>
        <end position="140"/>
    </location>
    <ligand>
        <name>ATP</name>
        <dbReference type="ChEBI" id="CHEBI:30616"/>
    </ligand>
</feature>
<dbReference type="GO" id="GO:0009396">
    <property type="term" value="P:folic acid-containing compound biosynthetic process"/>
    <property type="evidence" value="ECO:0007669"/>
    <property type="project" value="TreeGrafter"/>
</dbReference>
<keyword evidence="3 4" id="KW-0067">ATP-binding</keyword>
<dbReference type="AlphaFoldDB" id="A0A0C2V5Y5"/>
<feature type="binding site" evidence="4">
    <location>
        <begin position="3"/>
        <end position="7"/>
    </location>
    <ligand>
        <name>ATP</name>
        <dbReference type="ChEBI" id="CHEBI:30616"/>
    </ligand>
</feature>
<dbReference type="GO" id="GO:0046872">
    <property type="term" value="F:metal ion binding"/>
    <property type="evidence" value="ECO:0007669"/>
    <property type="project" value="UniProtKB-KW"/>
</dbReference>
<feature type="binding site" evidence="4">
    <location>
        <position position="54"/>
    </location>
    <ligand>
        <name>substrate</name>
    </ligand>
</feature>
<dbReference type="InterPro" id="IPR037171">
    <property type="entry name" value="NagB/RpiA_transferase-like"/>
</dbReference>
<keyword evidence="5" id="KW-0460">Magnesium</keyword>
<evidence type="ECO:0000313" key="7">
    <source>
        <dbReference type="Proteomes" id="UP000031938"/>
    </source>
</evidence>
<comment type="cofactor">
    <cofactor evidence="5">
        <name>Mg(2+)</name>
        <dbReference type="ChEBI" id="CHEBI:18420"/>
    </cofactor>
</comment>
<feature type="binding site" evidence="4">
    <location>
        <position position="49"/>
    </location>
    <ligand>
        <name>substrate</name>
    </ligand>
</feature>
<keyword evidence="2 4" id="KW-0547">Nucleotide-binding</keyword>
<dbReference type="Proteomes" id="UP000031938">
    <property type="component" value="Unassembled WGS sequence"/>
</dbReference>
<dbReference type="Pfam" id="PF01812">
    <property type="entry name" value="5-FTHF_cyc-lig"/>
    <property type="match status" value="1"/>
</dbReference>
<dbReference type="NCBIfam" id="TIGR02727">
    <property type="entry name" value="MTHFS_bact"/>
    <property type="match status" value="1"/>
</dbReference>
<dbReference type="EMBL" id="JXRP01000019">
    <property type="protein sequence ID" value="KIL44402.1"/>
    <property type="molecule type" value="Genomic_DNA"/>
</dbReference>
<protein>
    <recommendedName>
        <fullName evidence="5">5-formyltetrahydrofolate cyclo-ligase</fullName>
        <ecNumber evidence="5">6.3.3.2</ecNumber>
    </recommendedName>
</protein>
<dbReference type="GO" id="GO:0035999">
    <property type="term" value="P:tetrahydrofolate interconversion"/>
    <property type="evidence" value="ECO:0007669"/>
    <property type="project" value="TreeGrafter"/>
</dbReference>
<dbReference type="RefSeq" id="WP_041090273.1">
    <property type="nucleotide sequence ID" value="NZ_JXRP01000019.1"/>
</dbReference>
<reference evidence="6 7" key="1">
    <citation type="submission" date="2015-01" db="EMBL/GenBank/DDBJ databases">
        <title>Genome sequencing of Jeotgalibacillus soli.</title>
        <authorList>
            <person name="Goh K.M."/>
            <person name="Chan K.-G."/>
            <person name="Yaakop A.S."/>
            <person name="Ee R."/>
            <person name="Gan H.M."/>
            <person name="Chan C.S."/>
        </authorList>
    </citation>
    <scope>NUCLEOTIDE SEQUENCE [LARGE SCALE GENOMIC DNA]</scope>
    <source>
        <strain evidence="6 7">P9</strain>
    </source>
</reference>
<keyword evidence="5" id="KW-0479">Metal-binding</keyword>
<dbReference type="PIRSF" id="PIRSF006806">
    <property type="entry name" value="FTHF_cligase"/>
    <property type="match status" value="1"/>
</dbReference>
<dbReference type="PANTHER" id="PTHR23407">
    <property type="entry name" value="ATPASE INHIBITOR/5-FORMYLTETRAHYDROFOLATE CYCLO-LIGASE"/>
    <property type="match status" value="1"/>
</dbReference>
<evidence type="ECO:0000313" key="6">
    <source>
        <dbReference type="EMBL" id="KIL44402.1"/>
    </source>
</evidence>
<dbReference type="GO" id="GO:0005524">
    <property type="term" value="F:ATP binding"/>
    <property type="evidence" value="ECO:0007669"/>
    <property type="project" value="UniProtKB-KW"/>
</dbReference>
<gene>
    <name evidence="6" type="ORF">KP78_33660</name>
</gene>
<dbReference type="STRING" id="889306.KP78_33660"/>
<comment type="similarity">
    <text evidence="1 5">Belongs to the 5-formyltetrahydrofolate cyclo-ligase family.</text>
</comment>
<name>A0A0C2V5Y5_9BACL</name>
<dbReference type="Gene3D" id="3.40.50.10420">
    <property type="entry name" value="NagB/RpiA/CoA transferase-like"/>
    <property type="match status" value="1"/>
</dbReference>
<evidence type="ECO:0000256" key="5">
    <source>
        <dbReference type="RuleBase" id="RU361279"/>
    </source>
</evidence>
<dbReference type="GO" id="GO:0030272">
    <property type="term" value="F:5-formyltetrahydrofolate cyclo-ligase activity"/>
    <property type="evidence" value="ECO:0007669"/>
    <property type="project" value="UniProtKB-EC"/>
</dbReference>
<dbReference type="PATRIC" id="fig|889306.3.peg.3383"/>
<comment type="caution">
    <text evidence="6">The sequence shown here is derived from an EMBL/GenBank/DDBJ whole genome shotgun (WGS) entry which is preliminary data.</text>
</comment>
<dbReference type="OrthoDB" id="9801938at2"/>